<proteinExistence type="predicted"/>
<dbReference type="AlphaFoldDB" id="A0A6P4CX62"/>
<dbReference type="PANTHER" id="PTHR45089:SF24">
    <property type="entry name" value="DNAJ HEAT SHOCK N-TERMINAL DOMAIN-CONTAINING PROTEIN"/>
    <property type="match status" value="1"/>
</dbReference>
<protein>
    <submittedName>
        <fullName evidence="4 5">Uncharacterized protein LOC107482712 isoform X1</fullName>
    </submittedName>
</protein>
<evidence type="ECO:0000313" key="4">
    <source>
        <dbReference type="RefSeq" id="XP_015958741.1"/>
    </source>
</evidence>
<gene>
    <name evidence="4 5" type="primary">LOC107482712</name>
</gene>
<evidence type="ECO:0000256" key="1">
    <source>
        <dbReference type="SAM" id="MobiDB-lite"/>
    </source>
</evidence>
<dbReference type="OrthoDB" id="10250354at2759"/>
<dbReference type="InterPro" id="IPR024593">
    <property type="entry name" value="DUF3444"/>
</dbReference>
<dbReference type="PROSITE" id="PS50076">
    <property type="entry name" value="DNAJ_2"/>
    <property type="match status" value="1"/>
</dbReference>
<dbReference type="KEGG" id="adu:107482712"/>
<feature type="compositionally biased region" description="Basic and acidic residues" evidence="1">
    <location>
        <begin position="389"/>
        <end position="399"/>
    </location>
</feature>
<dbReference type="Proteomes" id="UP000515211">
    <property type="component" value="Chromosome 4"/>
</dbReference>
<feature type="compositionally biased region" description="Acidic residues" evidence="1">
    <location>
        <begin position="427"/>
        <end position="439"/>
    </location>
</feature>
<feature type="compositionally biased region" description="Acidic residues" evidence="1">
    <location>
        <begin position="310"/>
        <end position="322"/>
    </location>
</feature>
<evidence type="ECO:0000259" key="2">
    <source>
        <dbReference type="PROSITE" id="PS50076"/>
    </source>
</evidence>
<dbReference type="SMART" id="SM00271">
    <property type="entry name" value="DnaJ"/>
    <property type="match status" value="1"/>
</dbReference>
<feature type="compositionally biased region" description="Basic and acidic residues" evidence="1">
    <location>
        <begin position="323"/>
        <end position="336"/>
    </location>
</feature>
<dbReference type="GeneID" id="107482712"/>
<feature type="domain" description="J" evidence="2">
    <location>
        <begin position="67"/>
        <end position="131"/>
    </location>
</feature>
<feature type="compositionally biased region" description="Polar residues" evidence="1">
    <location>
        <begin position="364"/>
        <end position="384"/>
    </location>
</feature>
<dbReference type="RefSeq" id="XP_015958743.1">
    <property type="nucleotide sequence ID" value="XM_016103257.3"/>
</dbReference>
<dbReference type="Pfam" id="PF00226">
    <property type="entry name" value="DnaJ"/>
    <property type="match status" value="1"/>
</dbReference>
<reference evidence="3" key="1">
    <citation type="journal article" date="2016" name="Nat. Genet.">
        <title>The genome sequences of Arachis duranensis and Arachis ipaensis, the diploid ancestors of cultivated peanut.</title>
        <authorList>
            <person name="Bertioli D.J."/>
            <person name="Cannon S.B."/>
            <person name="Froenicke L."/>
            <person name="Huang G."/>
            <person name="Farmer A.D."/>
            <person name="Cannon E.K."/>
            <person name="Liu X."/>
            <person name="Gao D."/>
            <person name="Clevenger J."/>
            <person name="Dash S."/>
            <person name="Ren L."/>
            <person name="Moretzsohn M.C."/>
            <person name="Shirasawa K."/>
            <person name="Huang W."/>
            <person name="Vidigal B."/>
            <person name="Abernathy B."/>
            <person name="Chu Y."/>
            <person name="Niederhuth C.E."/>
            <person name="Umale P."/>
            <person name="Araujo A.C."/>
            <person name="Kozik A."/>
            <person name="Kim K.D."/>
            <person name="Burow M.D."/>
            <person name="Varshney R.K."/>
            <person name="Wang X."/>
            <person name="Zhang X."/>
            <person name="Barkley N."/>
            <person name="Guimaraes P.M."/>
            <person name="Isobe S."/>
            <person name="Guo B."/>
            <person name="Liao B."/>
            <person name="Stalker H.T."/>
            <person name="Schmitz R.J."/>
            <person name="Scheffler B.E."/>
            <person name="Leal-Bertioli S.C."/>
            <person name="Xun X."/>
            <person name="Jackson S.A."/>
            <person name="Michelmore R."/>
            <person name="Ozias-Akins P."/>
        </authorList>
    </citation>
    <scope>NUCLEOTIDE SEQUENCE [LARGE SCALE GENOMIC DNA]</scope>
    <source>
        <strain evidence="3">cv. V14167</strain>
    </source>
</reference>
<dbReference type="InterPro" id="IPR001623">
    <property type="entry name" value="DnaJ_domain"/>
</dbReference>
<dbReference type="Gene3D" id="1.10.287.110">
    <property type="entry name" value="DnaJ domain"/>
    <property type="match status" value="1"/>
</dbReference>
<dbReference type="InterPro" id="IPR036869">
    <property type="entry name" value="J_dom_sf"/>
</dbReference>
<dbReference type="RefSeq" id="XP_015958741.1">
    <property type="nucleotide sequence ID" value="XM_016103255.3"/>
</dbReference>
<dbReference type="Pfam" id="PF11926">
    <property type="entry name" value="DUF3444"/>
    <property type="match status" value="2"/>
</dbReference>
<reference evidence="4 5" key="2">
    <citation type="submission" date="2025-04" db="UniProtKB">
        <authorList>
            <consortium name="RefSeq"/>
        </authorList>
    </citation>
    <scope>IDENTIFICATION</scope>
    <source>
        <tissue evidence="4 5">Whole plant</tissue>
    </source>
</reference>
<feature type="compositionally biased region" description="Acidic residues" evidence="1">
    <location>
        <begin position="351"/>
        <end position="360"/>
    </location>
</feature>
<feature type="region of interest" description="Disordered" evidence="1">
    <location>
        <begin position="415"/>
        <end position="444"/>
    </location>
</feature>
<dbReference type="CDD" id="cd06257">
    <property type="entry name" value="DnaJ"/>
    <property type="match status" value="1"/>
</dbReference>
<sequence length="961" mass="108611">MDCNKEEALRAKVLAEQKMQSRDFPGARKFALRAQQLFPDVENIAQMLVVCDVHCSAEQKLYGNEMNWYKILQIEVTADEATIKKQYRKFALQLHPDKNKYAGAEAAFKLIGEAQRILLDREKRSELDRKCRVVMHGPSMAPHHQQKFQMNYNSVTQNTVRPNFMTFNPWQQQQQPSQTSQQGINGDRATFWTACSFCSVRYEYYREVLNRSLRCQHCNKPFIAYDVDVQGTTPATNLSQQTFTQRTYGLNHGAVKVDFGAQANLHTKKSDTESRANKGSTSDVSKKPNGKRSRKQMVESSESSDPFSSDSDDMFANDDGFTDLEKNSASREEHPRRSTRQKHQVSYNENASDDDDDESFEPSRINTGNGSSNPANEMNNQNGLASGLKDNKKGVKRDSEEDLVNRNAKIKEVRGEEVVGDSKVDEASENDVYPDPEFSDFDKDKKEDSFAAGQIWAIYDMADGMPRFYALIKKVMSPGFKLRITWLEPAPDDDDEISWSNQELPIACGKYKLGSSDIIEGHETFSHEITCEKVGRSSFNVYPRKGETWALFKNWDIKWHKDAESHRKFDFEFVEILSNYVEGDGVFVALLGKLKGFVSLFFPILKDGKPLFQIPSTQLFRFSHRVPSFRMTGQEGVGVPMGSLELDPVSLPMNLDEIELPGELIGKNSQSPSVGTSSRSSDALKFSMKSDTHASTSKINLEGQNSTLRTKAPVDHIANGSAPSASVAAAIQVPKQQFFNFDEERSKVGVGQVWASYGGQDGAPRYYGLIILIKPSPDFEVHVLNLTNCWIPDTAVKWDDKKMIVPCGRFRVIQSPVVSILKDTNSFSHQLHPVTDGNGRDKEFIIFPRKGQVWALYRKWTTKIRRADLLKMEYDIVEVVEEDNNSLGIEVLPLEKVSGYHSVFKGKSNGRSPATQRIPSRKLLMFSHQIPAFRLTEKHGNLKGFLEISPRALPANYLTDR</sequence>
<feature type="compositionally biased region" description="Basic and acidic residues" evidence="1">
    <location>
        <begin position="415"/>
        <end position="426"/>
    </location>
</feature>
<feature type="region of interest" description="Disordered" evidence="1">
    <location>
        <begin position="266"/>
        <end position="403"/>
    </location>
</feature>
<keyword evidence="3" id="KW-1185">Reference proteome</keyword>
<feature type="compositionally biased region" description="Low complexity" evidence="1">
    <location>
        <begin position="300"/>
        <end position="309"/>
    </location>
</feature>
<evidence type="ECO:0000313" key="3">
    <source>
        <dbReference type="Proteomes" id="UP000515211"/>
    </source>
</evidence>
<name>A0A6P4CX62_ARADU</name>
<accession>A0A6P4CX62</accession>
<dbReference type="PANTHER" id="PTHR45089">
    <property type="entry name" value="DNAJ HEAT SHOCK AMINO-TERMINAL DOMAIN PROTEIN-RELATED"/>
    <property type="match status" value="1"/>
</dbReference>
<dbReference type="SUPFAM" id="SSF46565">
    <property type="entry name" value="Chaperone J-domain"/>
    <property type="match status" value="1"/>
</dbReference>
<organism evidence="3 4">
    <name type="scientific">Arachis duranensis</name>
    <name type="common">Wild peanut</name>
    <dbReference type="NCBI Taxonomy" id="130453"/>
    <lineage>
        <taxon>Eukaryota</taxon>
        <taxon>Viridiplantae</taxon>
        <taxon>Streptophyta</taxon>
        <taxon>Embryophyta</taxon>
        <taxon>Tracheophyta</taxon>
        <taxon>Spermatophyta</taxon>
        <taxon>Magnoliopsida</taxon>
        <taxon>eudicotyledons</taxon>
        <taxon>Gunneridae</taxon>
        <taxon>Pentapetalae</taxon>
        <taxon>rosids</taxon>
        <taxon>fabids</taxon>
        <taxon>Fabales</taxon>
        <taxon>Fabaceae</taxon>
        <taxon>Papilionoideae</taxon>
        <taxon>50 kb inversion clade</taxon>
        <taxon>dalbergioids sensu lato</taxon>
        <taxon>Dalbergieae</taxon>
        <taxon>Pterocarpus clade</taxon>
        <taxon>Arachis</taxon>
    </lineage>
</organism>
<dbReference type="PRINTS" id="PR00625">
    <property type="entry name" value="JDOMAIN"/>
</dbReference>
<evidence type="ECO:0000313" key="5">
    <source>
        <dbReference type="RefSeq" id="XP_015958743.1"/>
    </source>
</evidence>